<keyword evidence="10" id="KW-0732">Signal</keyword>
<keyword evidence="5" id="KW-0997">Cell inner membrane</keyword>
<reference evidence="13" key="1">
    <citation type="submission" date="2018-02" db="EMBL/GenBank/DDBJ databases">
        <authorList>
            <person name="Hausmann B."/>
        </authorList>
    </citation>
    <scope>NUCLEOTIDE SEQUENCE [LARGE SCALE GENOMIC DNA]</scope>
    <source>
        <strain evidence="13">Peat soil MAG SbA1</strain>
    </source>
</reference>
<comment type="subcellular location">
    <subcellularLocation>
        <location evidence="1">Cell inner membrane</location>
        <topology evidence="1">Single-pass membrane protein</topology>
        <orientation evidence="1">Periplasmic side</orientation>
    </subcellularLocation>
</comment>
<dbReference type="InterPro" id="IPR006260">
    <property type="entry name" value="TonB/TolA_C"/>
</dbReference>
<dbReference type="SUPFAM" id="SSF74653">
    <property type="entry name" value="TolA/TonB C-terminal domain"/>
    <property type="match status" value="1"/>
</dbReference>
<dbReference type="GO" id="GO:0015031">
    <property type="term" value="P:protein transport"/>
    <property type="evidence" value="ECO:0007669"/>
    <property type="project" value="UniProtKB-KW"/>
</dbReference>
<evidence type="ECO:0000259" key="11">
    <source>
        <dbReference type="PROSITE" id="PS52015"/>
    </source>
</evidence>
<evidence type="ECO:0000256" key="3">
    <source>
        <dbReference type="ARBA" id="ARBA00022448"/>
    </source>
</evidence>
<evidence type="ECO:0000256" key="6">
    <source>
        <dbReference type="ARBA" id="ARBA00022692"/>
    </source>
</evidence>
<organism evidence="12 13">
    <name type="scientific">Candidatus Sulfotelmatobacter kueseliae</name>
    <dbReference type="NCBI Taxonomy" id="2042962"/>
    <lineage>
        <taxon>Bacteria</taxon>
        <taxon>Pseudomonadati</taxon>
        <taxon>Acidobacteriota</taxon>
        <taxon>Terriglobia</taxon>
        <taxon>Terriglobales</taxon>
        <taxon>Candidatus Korobacteraceae</taxon>
        <taxon>Candidatus Sulfotelmatobacter</taxon>
    </lineage>
</organism>
<proteinExistence type="inferred from homology"/>
<keyword evidence="4" id="KW-1003">Cell membrane</keyword>
<evidence type="ECO:0000256" key="1">
    <source>
        <dbReference type="ARBA" id="ARBA00004383"/>
    </source>
</evidence>
<dbReference type="InterPro" id="IPR051045">
    <property type="entry name" value="TonB-dependent_transducer"/>
</dbReference>
<dbReference type="Proteomes" id="UP000238701">
    <property type="component" value="Unassembled WGS sequence"/>
</dbReference>
<feature type="signal peptide" evidence="10">
    <location>
        <begin position="1"/>
        <end position="23"/>
    </location>
</feature>
<protein>
    <submittedName>
        <fullName evidence="12">Putative TonB-like protein</fullName>
    </submittedName>
</protein>
<dbReference type="OrthoDB" id="122682at2"/>
<dbReference type="GO" id="GO:0098797">
    <property type="term" value="C:plasma membrane protein complex"/>
    <property type="evidence" value="ECO:0007669"/>
    <property type="project" value="TreeGrafter"/>
</dbReference>
<dbReference type="PROSITE" id="PS52015">
    <property type="entry name" value="TONB_CTD"/>
    <property type="match status" value="1"/>
</dbReference>
<evidence type="ECO:0000256" key="5">
    <source>
        <dbReference type="ARBA" id="ARBA00022519"/>
    </source>
</evidence>
<evidence type="ECO:0000313" key="12">
    <source>
        <dbReference type="EMBL" id="SPF47096.1"/>
    </source>
</evidence>
<dbReference type="InterPro" id="IPR037682">
    <property type="entry name" value="TonB_C"/>
</dbReference>
<keyword evidence="3" id="KW-0813">Transport</keyword>
<name>A0A2U3L5A1_9BACT</name>
<evidence type="ECO:0000256" key="7">
    <source>
        <dbReference type="ARBA" id="ARBA00022927"/>
    </source>
</evidence>
<dbReference type="EMBL" id="OMOD01000168">
    <property type="protein sequence ID" value="SPF47096.1"/>
    <property type="molecule type" value="Genomic_DNA"/>
</dbReference>
<dbReference type="Pfam" id="PF03544">
    <property type="entry name" value="TonB_C"/>
    <property type="match status" value="1"/>
</dbReference>
<evidence type="ECO:0000256" key="4">
    <source>
        <dbReference type="ARBA" id="ARBA00022475"/>
    </source>
</evidence>
<comment type="similarity">
    <text evidence="2">Belongs to the TonB family.</text>
</comment>
<evidence type="ECO:0000313" key="13">
    <source>
        <dbReference type="Proteomes" id="UP000238701"/>
    </source>
</evidence>
<accession>A0A2U3L5A1</accession>
<feature type="chain" id="PRO_5015439721" evidence="10">
    <location>
        <begin position="24"/>
        <end position="110"/>
    </location>
</feature>
<evidence type="ECO:0000256" key="9">
    <source>
        <dbReference type="ARBA" id="ARBA00023136"/>
    </source>
</evidence>
<dbReference type="AlphaFoldDB" id="A0A2U3L5A1"/>
<dbReference type="GO" id="GO:0055085">
    <property type="term" value="P:transmembrane transport"/>
    <property type="evidence" value="ECO:0007669"/>
    <property type="project" value="InterPro"/>
</dbReference>
<dbReference type="Gene3D" id="3.30.2420.10">
    <property type="entry name" value="TonB"/>
    <property type="match status" value="1"/>
</dbReference>
<feature type="domain" description="TonB C-terminal" evidence="11">
    <location>
        <begin position="27"/>
        <end position="110"/>
    </location>
</feature>
<evidence type="ECO:0000256" key="8">
    <source>
        <dbReference type="ARBA" id="ARBA00022989"/>
    </source>
</evidence>
<keyword evidence="7" id="KW-0653">Protein transport</keyword>
<dbReference type="GO" id="GO:0031992">
    <property type="term" value="F:energy transducer activity"/>
    <property type="evidence" value="ECO:0007669"/>
    <property type="project" value="TreeGrafter"/>
</dbReference>
<keyword evidence="9" id="KW-0472">Membrane</keyword>
<dbReference type="NCBIfam" id="TIGR01352">
    <property type="entry name" value="tonB_Cterm"/>
    <property type="match status" value="1"/>
</dbReference>
<sequence length="110" mass="11743">MHRSVTFVVVALFLLTNLGVGQSAPTPPNSDRKVTLHVAPDYPELARRMQIHGVVKLEATVRPNGSVKSTRVLGGNPVLVDAAVAAVGKWKFEPAQAETTELVQVAFGSQ</sequence>
<keyword evidence="6" id="KW-0812">Transmembrane</keyword>
<evidence type="ECO:0000256" key="2">
    <source>
        <dbReference type="ARBA" id="ARBA00006555"/>
    </source>
</evidence>
<evidence type="ECO:0000256" key="10">
    <source>
        <dbReference type="SAM" id="SignalP"/>
    </source>
</evidence>
<dbReference type="PANTHER" id="PTHR33446">
    <property type="entry name" value="PROTEIN TONB-RELATED"/>
    <property type="match status" value="1"/>
</dbReference>
<keyword evidence="8" id="KW-1133">Transmembrane helix</keyword>
<dbReference type="PANTHER" id="PTHR33446:SF2">
    <property type="entry name" value="PROTEIN TONB"/>
    <property type="match status" value="1"/>
</dbReference>
<gene>
    <name evidence="12" type="ORF">SBA1_710015</name>
</gene>